<evidence type="ECO:0008006" key="4">
    <source>
        <dbReference type="Google" id="ProtNLM"/>
    </source>
</evidence>
<evidence type="ECO:0000313" key="2">
    <source>
        <dbReference type="EMBL" id="UTJ06301.1"/>
    </source>
</evidence>
<feature type="transmembrane region" description="Helical" evidence="1">
    <location>
        <begin position="12"/>
        <end position="33"/>
    </location>
</feature>
<keyword evidence="1" id="KW-1133">Transmembrane helix</keyword>
<keyword evidence="1" id="KW-0812">Transmembrane</keyword>
<dbReference type="Proteomes" id="UP001060012">
    <property type="component" value="Chromosome"/>
</dbReference>
<keyword evidence="3" id="KW-1185">Reference proteome</keyword>
<evidence type="ECO:0000313" key="3">
    <source>
        <dbReference type="Proteomes" id="UP001060012"/>
    </source>
</evidence>
<dbReference type="RefSeq" id="WP_254576481.1">
    <property type="nucleotide sequence ID" value="NZ_CP100595.1"/>
</dbReference>
<evidence type="ECO:0000256" key="1">
    <source>
        <dbReference type="SAM" id="Phobius"/>
    </source>
</evidence>
<accession>A0ABY5E291</accession>
<protein>
    <recommendedName>
        <fullName evidence="4">Transmembrane protein</fullName>
    </recommendedName>
</protein>
<reference evidence="2" key="1">
    <citation type="submission" date="2022-07" db="EMBL/GenBank/DDBJ databases">
        <title>Arcobacter roscoffensis sp. nov., a marine bacterium isolated from coastal seawater collected from Roscoff, France.</title>
        <authorList>
            <person name="Pascual J."/>
            <person name="Lepeaux C."/>
            <person name="Methner A."/>
            <person name="Overmann J."/>
        </authorList>
    </citation>
    <scope>NUCLEOTIDE SEQUENCE</scope>
    <source>
        <strain evidence="2">ARW1-2F2</strain>
    </source>
</reference>
<proteinExistence type="predicted"/>
<gene>
    <name evidence="2" type="ORF">NJU99_13755</name>
</gene>
<organism evidence="2 3">
    <name type="scientific">Arcobacter roscoffensis</name>
    <dbReference type="NCBI Taxonomy" id="2961520"/>
    <lineage>
        <taxon>Bacteria</taxon>
        <taxon>Pseudomonadati</taxon>
        <taxon>Campylobacterota</taxon>
        <taxon>Epsilonproteobacteria</taxon>
        <taxon>Campylobacterales</taxon>
        <taxon>Arcobacteraceae</taxon>
        <taxon>Arcobacter</taxon>
    </lineage>
</organism>
<dbReference type="EMBL" id="CP100595">
    <property type="protein sequence ID" value="UTJ06301.1"/>
    <property type="molecule type" value="Genomic_DNA"/>
</dbReference>
<sequence length="71" mass="7360">MATSTGASLEPFGIVTSTVSVISSPSAVVYVYVKSTVKSSVVTTGCPASSVNVTLYVALSLQLHLYLHLLI</sequence>
<name>A0ABY5E291_9BACT</name>
<keyword evidence="1" id="KW-0472">Membrane</keyword>